<feature type="coiled-coil region" evidence="1">
    <location>
        <begin position="195"/>
        <end position="229"/>
    </location>
</feature>
<proteinExistence type="predicted"/>
<evidence type="ECO:0000256" key="1">
    <source>
        <dbReference type="SAM" id="Coils"/>
    </source>
</evidence>
<name>A0ABR2YX14_9CHLO</name>
<keyword evidence="1" id="KW-0175">Coiled coil</keyword>
<dbReference type="Proteomes" id="UP001491310">
    <property type="component" value="Unassembled WGS sequence"/>
</dbReference>
<sequence>MMLEYGILLVGLARWESDRLYESGIGESLEILGRSVSVKEIGEWSALGLMTGGLVAMALVASAIQEEAMVKKGQLLRKQLNEKTRKAMEFNLFKQGLKASGVQDATLSPSQVADQLKKSLSASKELHSLLENMVEKRKKDRSAQDLWNAVFVTGREVLGLWGVGASFILTGNLLAPLAASVAAGTLRSGCSRVQLPKLRRKRAALLSKLKEAMAQKEKEIDNVAALDKQVASQRRDR</sequence>
<gene>
    <name evidence="2" type="ORF">WJX75_001076</name>
</gene>
<accession>A0ABR2YX14</accession>
<comment type="caution">
    <text evidence="2">The sequence shown here is derived from an EMBL/GenBank/DDBJ whole genome shotgun (WGS) entry which is preliminary data.</text>
</comment>
<organism evidence="2 3">
    <name type="scientific">Coccomyxa subellipsoidea</name>
    <dbReference type="NCBI Taxonomy" id="248742"/>
    <lineage>
        <taxon>Eukaryota</taxon>
        <taxon>Viridiplantae</taxon>
        <taxon>Chlorophyta</taxon>
        <taxon>core chlorophytes</taxon>
        <taxon>Trebouxiophyceae</taxon>
        <taxon>Trebouxiophyceae incertae sedis</taxon>
        <taxon>Coccomyxaceae</taxon>
        <taxon>Coccomyxa</taxon>
    </lineage>
</organism>
<evidence type="ECO:0000313" key="3">
    <source>
        <dbReference type="Proteomes" id="UP001491310"/>
    </source>
</evidence>
<protein>
    <submittedName>
        <fullName evidence="2">Uncharacterized protein</fullName>
    </submittedName>
</protein>
<keyword evidence="3" id="KW-1185">Reference proteome</keyword>
<reference evidence="2 3" key="1">
    <citation type="journal article" date="2024" name="Nat. Commun.">
        <title>Phylogenomics reveals the evolutionary origins of lichenization in chlorophyte algae.</title>
        <authorList>
            <person name="Puginier C."/>
            <person name="Libourel C."/>
            <person name="Otte J."/>
            <person name="Skaloud P."/>
            <person name="Haon M."/>
            <person name="Grisel S."/>
            <person name="Petersen M."/>
            <person name="Berrin J.G."/>
            <person name="Delaux P.M."/>
            <person name="Dal Grande F."/>
            <person name="Keller J."/>
        </authorList>
    </citation>
    <scope>NUCLEOTIDE SEQUENCE [LARGE SCALE GENOMIC DNA]</scope>
    <source>
        <strain evidence="2 3">SAG 216-7</strain>
    </source>
</reference>
<evidence type="ECO:0000313" key="2">
    <source>
        <dbReference type="EMBL" id="KAK9916308.1"/>
    </source>
</evidence>
<dbReference type="EMBL" id="JALJOT010000003">
    <property type="protein sequence ID" value="KAK9916308.1"/>
    <property type="molecule type" value="Genomic_DNA"/>
</dbReference>